<evidence type="ECO:0000256" key="6">
    <source>
        <dbReference type="SAM" id="Phobius"/>
    </source>
</evidence>
<dbReference type="OrthoDB" id="7359894at2"/>
<evidence type="ECO:0000256" key="3">
    <source>
        <dbReference type="ARBA" id="ARBA00022692"/>
    </source>
</evidence>
<evidence type="ECO:0000256" key="2">
    <source>
        <dbReference type="ARBA" id="ARBA00022475"/>
    </source>
</evidence>
<keyword evidence="2" id="KW-1003">Cell membrane</keyword>
<dbReference type="PANTHER" id="PTHR33885">
    <property type="entry name" value="PHAGE SHOCK PROTEIN C"/>
    <property type="match status" value="1"/>
</dbReference>
<proteinExistence type="predicted"/>
<comment type="subcellular location">
    <subcellularLocation>
        <location evidence="1">Cell membrane</location>
        <topology evidence="1">Single-pass membrane protein</topology>
    </subcellularLocation>
</comment>
<evidence type="ECO:0000256" key="4">
    <source>
        <dbReference type="ARBA" id="ARBA00022989"/>
    </source>
</evidence>
<evidence type="ECO:0000256" key="5">
    <source>
        <dbReference type="ARBA" id="ARBA00023136"/>
    </source>
</evidence>
<feature type="domain" description="Phage shock protein PspC N-terminal" evidence="7">
    <location>
        <begin position="3"/>
        <end position="57"/>
    </location>
</feature>
<keyword evidence="9" id="KW-1185">Reference proteome</keyword>
<gene>
    <name evidence="8" type="ORF">FOM92_05820</name>
</gene>
<organism evidence="8 9">
    <name type="scientific">Sphingorhabdus contaminans</name>
    <dbReference type="NCBI Taxonomy" id="1343899"/>
    <lineage>
        <taxon>Bacteria</taxon>
        <taxon>Pseudomonadati</taxon>
        <taxon>Pseudomonadota</taxon>
        <taxon>Alphaproteobacteria</taxon>
        <taxon>Sphingomonadales</taxon>
        <taxon>Sphingomonadaceae</taxon>
        <taxon>Sphingorhabdus</taxon>
    </lineage>
</organism>
<evidence type="ECO:0000313" key="9">
    <source>
        <dbReference type="Proteomes" id="UP000320160"/>
    </source>
</evidence>
<protein>
    <submittedName>
        <fullName evidence="8">PspC domain-containing protein</fullName>
    </submittedName>
</protein>
<evidence type="ECO:0000313" key="8">
    <source>
        <dbReference type="EMBL" id="TSB04910.1"/>
    </source>
</evidence>
<evidence type="ECO:0000256" key="1">
    <source>
        <dbReference type="ARBA" id="ARBA00004162"/>
    </source>
</evidence>
<dbReference type="EMBL" id="VKKU01000001">
    <property type="protein sequence ID" value="TSB04910.1"/>
    <property type="molecule type" value="Genomic_DNA"/>
</dbReference>
<name>A0A553WJL3_9SPHN</name>
<keyword evidence="5 6" id="KW-0472">Membrane</keyword>
<accession>A0A553WJL3</accession>
<dbReference type="RefSeq" id="WP_143775826.1">
    <property type="nucleotide sequence ID" value="NZ_OZ260107.1"/>
</dbReference>
<feature type="transmembrane region" description="Helical" evidence="6">
    <location>
        <begin position="33"/>
        <end position="57"/>
    </location>
</feature>
<dbReference type="InterPro" id="IPR007168">
    <property type="entry name" value="Phageshock_PspC_N"/>
</dbReference>
<dbReference type="Pfam" id="PF04024">
    <property type="entry name" value="PspC"/>
    <property type="match status" value="1"/>
</dbReference>
<evidence type="ECO:0000259" key="7">
    <source>
        <dbReference type="Pfam" id="PF04024"/>
    </source>
</evidence>
<keyword evidence="4 6" id="KW-1133">Transmembrane helix</keyword>
<comment type="caution">
    <text evidence="8">The sequence shown here is derived from an EMBL/GenBank/DDBJ whole genome shotgun (WGS) entry which is preliminary data.</text>
</comment>
<dbReference type="AlphaFoldDB" id="A0A553WJL3"/>
<dbReference type="PANTHER" id="PTHR33885:SF3">
    <property type="entry name" value="PHAGE SHOCK PROTEIN C"/>
    <property type="match status" value="1"/>
</dbReference>
<sequence>MARLVLDKANKKILGVCAGLANWSGIDPMIVRLIFAVATLIGFGSPILIYILLAMVLD</sequence>
<reference evidence="8 9" key="1">
    <citation type="submission" date="2019-07" db="EMBL/GenBank/DDBJ databases">
        <authorList>
            <person name="Park M."/>
        </authorList>
    </citation>
    <scope>NUCLEOTIDE SEQUENCE [LARGE SCALE GENOMIC DNA]</scope>
    <source>
        <strain evidence="8 9">KCTC32445</strain>
    </source>
</reference>
<dbReference type="InterPro" id="IPR052027">
    <property type="entry name" value="PspC"/>
</dbReference>
<keyword evidence="3 6" id="KW-0812">Transmembrane</keyword>
<dbReference type="GO" id="GO:0005886">
    <property type="term" value="C:plasma membrane"/>
    <property type="evidence" value="ECO:0007669"/>
    <property type="project" value="UniProtKB-SubCell"/>
</dbReference>
<dbReference type="Proteomes" id="UP000320160">
    <property type="component" value="Unassembled WGS sequence"/>
</dbReference>